<proteinExistence type="predicted"/>
<protein>
    <recommendedName>
        <fullName evidence="1">DUF6531 domain-containing protein</fullName>
    </recommendedName>
</protein>
<dbReference type="KEGG" id="daer:H9K75_02760"/>
<sequence>MAICSKHSPPIYLAEGAETVFVNTWVMSRKDDQTTCGAKISEGSPDVIVGGPKARVRDVADEVPFISKAIVTVLSIAMLARGIRCLPKLARQGRSAVPCLVEGALSAGVGVWGLVSSMGNPVMAATGGKVLAGANDLDFVLPGPMPLVWQRLYSSHDVRGDGMLGQGWSVPFSVELVVGHNKKGEPVATLYDQQGRDIEFPQLEPGTGVYSQSEGYWLWRSDGGRYFTQSIDGEYWLFEPLEDQAGEQRLKLLRIEDRNANYIELRWNTLFQLHQITDSTGRLLDLRYDAAARLAEIGITTPAPDESPGVLVRYRYDSAGQLTEVWDRNGQPARRFAYNADRLMTLHADAAGLECCYEWHGKGRWARVVRHWTNDGESYDISYRMLSEVPADGAVEPNLVAGYTTAVDQLGREQNWAWNAEFCILGYTNPMGATWRAAYDELKQLLSLVEPSGATTTYRYDELGLQTAETDTLGRTWSTSWTPLGLPWLDTAPDGSADRFAYDDHGNLTRHTAPDGSETLFAYDNRGLVLRVTDAKGGVKRLRWSARAQMLEYKDCSAQTTHYAYDGSGYLSRVTDAKGQVTEYTHDPNGNLRAQSLPDGAHQSYDWDAASRLVSARDALSRSTRFAWNLRGQLTLREDAEGRQIHMEYDHARRLSRLTNENGESFTFEYNAGDQLVEEHRVGGQRVTVEYDKAGWPMAVTHHPALGDDLAVVAGARTQGSTPEIAGWGDHHGAASVHDGPQPRRTELLRDAAGRLLQKRTGEYCYRYQYDELDRLTSAVKWRVDAANGESLQPLHTTTFVYDVLGRLITETALEHSNGTFHTLHHQHDALGNRTQTRLPTLPGDARPQERALNYLYYGSGHLHQINYQRRESAKPDALAVHQLICDIERDNLHQEILRTQGTIQTRYAYDPVGRMTGAWSQSASIVSQGFGPGHAGNQRGKKHWRD</sequence>
<evidence type="ECO:0000259" key="1">
    <source>
        <dbReference type="Pfam" id="PF20148"/>
    </source>
</evidence>
<dbReference type="Pfam" id="PF20148">
    <property type="entry name" value="DUF6531"/>
    <property type="match status" value="1"/>
</dbReference>
<dbReference type="EMBL" id="CP060783">
    <property type="protein sequence ID" value="QNP49089.1"/>
    <property type="molecule type" value="Genomic_DNA"/>
</dbReference>
<dbReference type="CDD" id="cd14742">
    <property type="entry name" value="PAAR_RHS"/>
    <property type="match status" value="1"/>
</dbReference>
<dbReference type="Gene3D" id="2.180.10.10">
    <property type="entry name" value="RHS repeat-associated core"/>
    <property type="match status" value="2"/>
</dbReference>
<gene>
    <name evidence="2" type="ORF">H9K75_02760</name>
</gene>
<name>A0A7H0GLC3_9BURK</name>
<evidence type="ECO:0000313" key="3">
    <source>
        <dbReference type="Proteomes" id="UP000516028"/>
    </source>
</evidence>
<dbReference type="Proteomes" id="UP000516028">
    <property type="component" value="Chromosome"/>
</dbReference>
<dbReference type="InterPro" id="IPR031325">
    <property type="entry name" value="RHS_repeat"/>
</dbReference>
<dbReference type="PANTHER" id="PTHR32305">
    <property type="match status" value="1"/>
</dbReference>
<dbReference type="RefSeq" id="WP_187724681.1">
    <property type="nucleotide sequence ID" value="NZ_CP060783.1"/>
</dbReference>
<dbReference type="Gene3D" id="2.60.200.60">
    <property type="match status" value="1"/>
</dbReference>
<evidence type="ECO:0000313" key="2">
    <source>
        <dbReference type="EMBL" id="QNP49089.1"/>
    </source>
</evidence>
<accession>A0A7H0GLC3</accession>
<keyword evidence="3" id="KW-1185">Reference proteome</keyword>
<dbReference type="NCBIfam" id="TIGR01643">
    <property type="entry name" value="YD_repeat_2x"/>
    <property type="match status" value="6"/>
</dbReference>
<dbReference type="PANTHER" id="PTHR32305:SF15">
    <property type="entry name" value="PROTEIN RHSA-RELATED"/>
    <property type="match status" value="1"/>
</dbReference>
<dbReference type="Pfam" id="PF05593">
    <property type="entry name" value="RHS_repeat"/>
    <property type="match status" value="5"/>
</dbReference>
<reference evidence="2 3" key="1">
    <citation type="submission" date="2020-08" db="EMBL/GenBank/DDBJ databases">
        <title>Genome sequence of Diaphorobacter aerolatus KACC 16536T.</title>
        <authorList>
            <person name="Hyun D.-W."/>
            <person name="Bae J.-W."/>
        </authorList>
    </citation>
    <scope>NUCLEOTIDE SEQUENCE [LARGE SCALE GENOMIC DNA]</scope>
    <source>
        <strain evidence="2 3">KACC 16536</strain>
    </source>
</reference>
<dbReference type="InterPro" id="IPR045351">
    <property type="entry name" value="DUF6531"/>
</dbReference>
<dbReference type="AlphaFoldDB" id="A0A7H0GLC3"/>
<organism evidence="2 3">
    <name type="scientific">Diaphorobacter aerolatus</name>
    <dbReference type="NCBI Taxonomy" id="1288495"/>
    <lineage>
        <taxon>Bacteria</taxon>
        <taxon>Pseudomonadati</taxon>
        <taxon>Pseudomonadota</taxon>
        <taxon>Betaproteobacteria</taxon>
        <taxon>Burkholderiales</taxon>
        <taxon>Comamonadaceae</taxon>
        <taxon>Diaphorobacter</taxon>
    </lineage>
</organism>
<dbReference type="InterPro" id="IPR050708">
    <property type="entry name" value="T6SS_VgrG/RHS"/>
</dbReference>
<dbReference type="InterPro" id="IPR006530">
    <property type="entry name" value="YD"/>
</dbReference>
<feature type="domain" description="DUF6531" evidence="1">
    <location>
        <begin position="119"/>
        <end position="200"/>
    </location>
</feature>